<dbReference type="InterPro" id="IPR006700">
    <property type="entry name" value="RsmE"/>
</dbReference>
<dbReference type="NCBIfam" id="TIGR00046">
    <property type="entry name" value="RsmE family RNA methyltransferase"/>
    <property type="match status" value="1"/>
</dbReference>
<dbReference type="CDD" id="cd18084">
    <property type="entry name" value="RsmE-like"/>
    <property type="match status" value="1"/>
</dbReference>
<accession>A0ABR7Y1D8</accession>
<dbReference type="Pfam" id="PF04452">
    <property type="entry name" value="Methyltrans_RNA"/>
    <property type="match status" value="1"/>
</dbReference>
<reference evidence="13 14" key="1">
    <citation type="submission" date="2020-08" db="EMBL/GenBank/DDBJ databases">
        <title>Sphingobacterium sp. DN00404 isolated from aquaculture water.</title>
        <authorList>
            <person name="Zhang M."/>
        </authorList>
    </citation>
    <scope>NUCLEOTIDE SEQUENCE [LARGE SCALE GENOMIC DNA]</scope>
    <source>
        <strain evidence="13 14">KCTC 32294</strain>
    </source>
</reference>
<comment type="function">
    <text evidence="8 10">Specifically methylates the N3 position of the uracil ring of uridine 1498 (m3U1498) in 16S rRNA. Acts on the fully assembled 30S ribosomal subunit.</text>
</comment>
<dbReference type="PANTHER" id="PTHR30027">
    <property type="entry name" value="RIBOSOMAL RNA SMALL SUBUNIT METHYLTRANSFERASE E"/>
    <property type="match status" value="1"/>
</dbReference>
<dbReference type="InterPro" id="IPR029026">
    <property type="entry name" value="tRNA_m1G_MTases_N"/>
</dbReference>
<evidence type="ECO:0000256" key="8">
    <source>
        <dbReference type="ARBA" id="ARBA00025699"/>
    </source>
</evidence>
<name>A0ABR7Y1D8_9SPHI</name>
<dbReference type="RefSeq" id="WP_190308202.1">
    <property type="nucleotide sequence ID" value="NZ_JACNYK010000001.1"/>
</dbReference>
<keyword evidence="3 10" id="KW-0963">Cytoplasm</keyword>
<organism evidence="13 14">
    <name type="scientific">Sphingobacterium arenae</name>
    <dbReference type="NCBI Taxonomy" id="1280598"/>
    <lineage>
        <taxon>Bacteria</taxon>
        <taxon>Pseudomonadati</taxon>
        <taxon>Bacteroidota</taxon>
        <taxon>Sphingobacteriia</taxon>
        <taxon>Sphingobacteriales</taxon>
        <taxon>Sphingobacteriaceae</taxon>
        <taxon>Sphingobacterium</taxon>
    </lineage>
</organism>
<dbReference type="Pfam" id="PF20260">
    <property type="entry name" value="PUA_4"/>
    <property type="match status" value="1"/>
</dbReference>
<dbReference type="SUPFAM" id="SSF75217">
    <property type="entry name" value="alpha/beta knot"/>
    <property type="match status" value="1"/>
</dbReference>
<protein>
    <recommendedName>
        <fullName evidence="10">Ribosomal RNA small subunit methyltransferase E</fullName>
        <ecNumber evidence="10">2.1.1.193</ecNumber>
    </recommendedName>
</protein>
<keyword evidence="7 10" id="KW-0949">S-adenosyl-L-methionine</keyword>
<feature type="domain" description="Ribosomal RNA small subunit methyltransferase E methyltransferase" evidence="11">
    <location>
        <begin position="77"/>
        <end position="230"/>
    </location>
</feature>
<evidence type="ECO:0000259" key="11">
    <source>
        <dbReference type="Pfam" id="PF04452"/>
    </source>
</evidence>
<evidence type="ECO:0000256" key="4">
    <source>
        <dbReference type="ARBA" id="ARBA00022552"/>
    </source>
</evidence>
<evidence type="ECO:0000256" key="3">
    <source>
        <dbReference type="ARBA" id="ARBA00022490"/>
    </source>
</evidence>
<proteinExistence type="inferred from homology"/>
<keyword evidence="14" id="KW-1185">Reference proteome</keyword>
<dbReference type="EC" id="2.1.1.193" evidence="10"/>
<dbReference type="InterPro" id="IPR029028">
    <property type="entry name" value="Alpha/beta_knot_MTases"/>
</dbReference>
<evidence type="ECO:0000256" key="10">
    <source>
        <dbReference type="PIRNR" id="PIRNR015601"/>
    </source>
</evidence>
<evidence type="ECO:0000256" key="6">
    <source>
        <dbReference type="ARBA" id="ARBA00022679"/>
    </source>
</evidence>
<evidence type="ECO:0000313" key="14">
    <source>
        <dbReference type="Proteomes" id="UP000606494"/>
    </source>
</evidence>
<dbReference type="Gene3D" id="3.40.1280.10">
    <property type="match status" value="1"/>
</dbReference>
<gene>
    <name evidence="13" type="ORF">H8B17_05945</name>
</gene>
<dbReference type="SUPFAM" id="SSF88697">
    <property type="entry name" value="PUA domain-like"/>
    <property type="match status" value="1"/>
</dbReference>
<dbReference type="EMBL" id="JACNYK010000001">
    <property type="protein sequence ID" value="MBD1425121.1"/>
    <property type="molecule type" value="Genomic_DNA"/>
</dbReference>
<dbReference type="PANTHER" id="PTHR30027:SF3">
    <property type="entry name" value="16S RRNA (URACIL(1498)-N(3))-METHYLTRANSFERASE"/>
    <property type="match status" value="1"/>
</dbReference>
<feature type="domain" description="Ribosomal RNA small subunit methyltransferase E PUA-like" evidence="12">
    <location>
        <begin position="18"/>
        <end position="64"/>
    </location>
</feature>
<comment type="catalytic activity">
    <reaction evidence="9 10">
        <text>uridine(1498) in 16S rRNA + S-adenosyl-L-methionine = N(3)-methyluridine(1498) in 16S rRNA + S-adenosyl-L-homocysteine + H(+)</text>
        <dbReference type="Rhea" id="RHEA:42920"/>
        <dbReference type="Rhea" id="RHEA-COMP:10283"/>
        <dbReference type="Rhea" id="RHEA-COMP:10284"/>
        <dbReference type="ChEBI" id="CHEBI:15378"/>
        <dbReference type="ChEBI" id="CHEBI:57856"/>
        <dbReference type="ChEBI" id="CHEBI:59789"/>
        <dbReference type="ChEBI" id="CHEBI:65315"/>
        <dbReference type="ChEBI" id="CHEBI:74502"/>
        <dbReference type="EC" id="2.1.1.193"/>
    </reaction>
</comment>
<evidence type="ECO:0000313" key="13">
    <source>
        <dbReference type="EMBL" id="MBD1425121.1"/>
    </source>
</evidence>
<evidence type="ECO:0000256" key="7">
    <source>
        <dbReference type="ARBA" id="ARBA00022691"/>
    </source>
</evidence>
<sequence>MHLFYTPTIEPHYTEFMLTEDESKHAVRVLRLTAGDDIYLIDGVGGWYTARILDPHPKRTTLSILQVKQGYEKPAYYLHVAVAPTKNIDRMEWFLEKATEIGIQEITPIISDRSERKEIKLERLNKVVVSAMKQSLKAYLPKINPAISLSHFFEQIKSEEYTTTTIAHCAEGQKQYLADICSPEEKYLILIGPEGDFSENEIAQALSLGYQPVSLGSSRLRTETAALASCMEIALLNRSF</sequence>
<keyword evidence="6 10" id="KW-0808">Transferase</keyword>
<dbReference type="Proteomes" id="UP000606494">
    <property type="component" value="Unassembled WGS sequence"/>
</dbReference>
<dbReference type="GO" id="GO:0008168">
    <property type="term" value="F:methyltransferase activity"/>
    <property type="evidence" value="ECO:0007669"/>
    <property type="project" value="UniProtKB-KW"/>
</dbReference>
<evidence type="ECO:0000256" key="9">
    <source>
        <dbReference type="ARBA" id="ARBA00047944"/>
    </source>
</evidence>
<dbReference type="InterPro" id="IPR015947">
    <property type="entry name" value="PUA-like_sf"/>
</dbReference>
<dbReference type="Gene3D" id="2.40.240.20">
    <property type="entry name" value="Hypothetical PUA domain-like, domain 1"/>
    <property type="match status" value="1"/>
</dbReference>
<comment type="caution">
    <text evidence="13">The sequence shown here is derived from an EMBL/GenBank/DDBJ whole genome shotgun (WGS) entry which is preliminary data.</text>
</comment>
<evidence type="ECO:0000256" key="5">
    <source>
        <dbReference type="ARBA" id="ARBA00022603"/>
    </source>
</evidence>
<dbReference type="InterPro" id="IPR046887">
    <property type="entry name" value="RsmE_PUA-like"/>
</dbReference>
<comment type="similarity">
    <text evidence="2 10">Belongs to the RNA methyltransferase RsmE family.</text>
</comment>
<dbReference type="PIRSF" id="PIRSF015601">
    <property type="entry name" value="MTase_slr0722"/>
    <property type="match status" value="1"/>
</dbReference>
<dbReference type="InterPro" id="IPR046886">
    <property type="entry name" value="RsmE_MTase_dom"/>
</dbReference>
<evidence type="ECO:0000259" key="12">
    <source>
        <dbReference type="Pfam" id="PF20260"/>
    </source>
</evidence>
<keyword evidence="5 10" id="KW-0489">Methyltransferase</keyword>
<dbReference type="GO" id="GO:0032259">
    <property type="term" value="P:methylation"/>
    <property type="evidence" value="ECO:0007669"/>
    <property type="project" value="UniProtKB-KW"/>
</dbReference>
<evidence type="ECO:0000256" key="2">
    <source>
        <dbReference type="ARBA" id="ARBA00005528"/>
    </source>
</evidence>
<evidence type="ECO:0000256" key="1">
    <source>
        <dbReference type="ARBA" id="ARBA00004496"/>
    </source>
</evidence>
<comment type="subcellular location">
    <subcellularLocation>
        <location evidence="1 10">Cytoplasm</location>
    </subcellularLocation>
</comment>
<dbReference type="NCBIfam" id="NF008702">
    <property type="entry name" value="PRK11713.6-1"/>
    <property type="match status" value="1"/>
</dbReference>
<keyword evidence="4 10" id="KW-0698">rRNA processing</keyword>